<gene>
    <name evidence="2" type="ORF">DPMN_019354</name>
</gene>
<keyword evidence="3" id="KW-1185">Reference proteome</keyword>
<dbReference type="AlphaFoldDB" id="A0A9D4NK87"/>
<reference evidence="2" key="2">
    <citation type="submission" date="2020-11" db="EMBL/GenBank/DDBJ databases">
        <authorList>
            <person name="McCartney M.A."/>
            <person name="Auch B."/>
            <person name="Kono T."/>
            <person name="Mallez S."/>
            <person name="Becker A."/>
            <person name="Gohl D.M."/>
            <person name="Silverstein K.A.T."/>
            <person name="Koren S."/>
            <person name="Bechman K.B."/>
            <person name="Herman A."/>
            <person name="Abrahante J.E."/>
            <person name="Garbe J."/>
        </authorList>
    </citation>
    <scope>NUCLEOTIDE SEQUENCE</scope>
    <source>
        <strain evidence="2">Duluth1</strain>
        <tissue evidence="2">Whole animal</tissue>
    </source>
</reference>
<proteinExistence type="predicted"/>
<accession>A0A9D4NK87</accession>
<protein>
    <submittedName>
        <fullName evidence="2">Uncharacterized protein</fullName>
    </submittedName>
</protein>
<evidence type="ECO:0000313" key="2">
    <source>
        <dbReference type="EMBL" id="KAH3895194.1"/>
    </source>
</evidence>
<feature type="region of interest" description="Disordered" evidence="1">
    <location>
        <begin position="1"/>
        <end position="33"/>
    </location>
</feature>
<sequence>MLKLAQTDQETDQQTNRPTHQQTNRQGKNNISPTTIMSLHTKFEPGISIMSRISTDRESSRESVLSIVSLKKPGIKPGISTSRELSRESSQEIVLSILSILSILSLKQPGITGNQYSEIVLSILSILSLKQPGIILSVLSRSSTEKEPQWKTMRILV</sequence>
<organism evidence="2 3">
    <name type="scientific">Dreissena polymorpha</name>
    <name type="common">Zebra mussel</name>
    <name type="synonym">Mytilus polymorpha</name>
    <dbReference type="NCBI Taxonomy" id="45954"/>
    <lineage>
        <taxon>Eukaryota</taxon>
        <taxon>Metazoa</taxon>
        <taxon>Spiralia</taxon>
        <taxon>Lophotrochozoa</taxon>
        <taxon>Mollusca</taxon>
        <taxon>Bivalvia</taxon>
        <taxon>Autobranchia</taxon>
        <taxon>Heteroconchia</taxon>
        <taxon>Euheterodonta</taxon>
        <taxon>Imparidentia</taxon>
        <taxon>Neoheterodontei</taxon>
        <taxon>Myida</taxon>
        <taxon>Dreissenoidea</taxon>
        <taxon>Dreissenidae</taxon>
        <taxon>Dreissena</taxon>
    </lineage>
</organism>
<dbReference type="EMBL" id="JAIWYP010000001">
    <property type="protein sequence ID" value="KAH3895194.1"/>
    <property type="molecule type" value="Genomic_DNA"/>
</dbReference>
<name>A0A9D4NK87_DREPO</name>
<evidence type="ECO:0000256" key="1">
    <source>
        <dbReference type="SAM" id="MobiDB-lite"/>
    </source>
</evidence>
<evidence type="ECO:0000313" key="3">
    <source>
        <dbReference type="Proteomes" id="UP000828390"/>
    </source>
</evidence>
<dbReference type="Proteomes" id="UP000828390">
    <property type="component" value="Unassembled WGS sequence"/>
</dbReference>
<comment type="caution">
    <text evidence="2">The sequence shown here is derived from an EMBL/GenBank/DDBJ whole genome shotgun (WGS) entry which is preliminary data.</text>
</comment>
<reference evidence="2" key="1">
    <citation type="journal article" date="2019" name="bioRxiv">
        <title>The Genome of the Zebra Mussel, Dreissena polymorpha: A Resource for Invasive Species Research.</title>
        <authorList>
            <person name="McCartney M.A."/>
            <person name="Auch B."/>
            <person name="Kono T."/>
            <person name="Mallez S."/>
            <person name="Zhang Y."/>
            <person name="Obille A."/>
            <person name="Becker A."/>
            <person name="Abrahante J.E."/>
            <person name="Garbe J."/>
            <person name="Badalamenti J.P."/>
            <person name="Herman A."/>
            <person name="Mangelson H."/>
            <person name="Liachko I."/>
            <person name="Sullivan S."/>
            <person name="Sone E.D."/>
            <person name="Koren S."/>
            <person name="Silverstein K.A.T."/>
            <person name="Beckman K.B."/>
            <person name="Gohl D.M."/>
        </authorList>
    </citation>
    <scope>NUCLEOTIDE SEQUENCE</scope>
    <source>
        <strain evidence="2">Duluth1</strain>
        <tissue evidence="2">Whole animal</tissue>
    </source>
</reference>